<proteinExistence type="predicted"/>
<dbReference type="AlphaFoldDB" id="A0AAN6TNU0"/>
<dbReference type="Proteomes" id="UP001302602">
    <property type="component" value="Unassembled WGS sequence"/>
</dbReference>
<dbReference type="GeneID" id="87826533"/>
<gene>
    <name evidence="1" type="ORF">N657DRAFT_584553</name>
</gene>
<organism evidence="1 2">
    <name type="scientific">Parathielavia appendiculata</name>
    <dbReference type="NCBI Taxonomy" id="2587402"/>
    <lineage>
        <taxon>Eukaryota</taxon>
        <taxon>Fungi</taxon>
        <taxon>Dikarya</taxon>
        <taxon>Ascomycota</taxon>
        <taxon>Pezizomycotina</taxon>
        <taxon>Sordariomycetes</taxon>
        <taxon>Sordariomycetidae</taxon>
        <taxon>Sordariales</taxon>
        <taxon>Chaetomiaceae</taxon>
        <taxon>Parathielavia</taxon>
    </lineage>
</organism>
<reference evidence="1" key="1">
    <citation type="journal article" date="2023" name="Mol. Phylogenet. Evol.">
        <title>Genome-scale phylogeny and comparative genomics of the fungal order Sordariales.</title>
        <authorList>
            <person name="Hensen N."/>
            <person name="Bonometti L."/>
            <person name="Westerberg I."/>
            <person name="Brannstrom I.O."/>
            <person name="Guillou S."/>
            <person name="Cros-Aarteil S."/>
            <person name="Calhoun S."/>
            <person name="Haridas S."/>
            <person name="Kuo A."/>
            <person name="Mondo S."/>
            <person name="Pangilinan J."/>
            <person name="Riley R."/>
            <person name="LaButti K."/>
            <person name="Andreopoulos B."/>
            <person name="Lipzen A."/>
            <person name="Chen C."/>
            <person name="Yan M."/>
            <person name="Daum C."/>
            <person name="Ng V."/>
            <person name="Clum A."/>
            <person name="Steindorff A."/>
            <person name="Ohm R.A."/>
            <person name="Martin F."/>
            <person name="Silar P."/>
            <person name="Natvig D.O."/>
            <person name="Lalanne C."/>
            <person name="Gautier V."/>
            <person name="Ament-Velasquez S.L."/>
            <person name="Kruys A."/>
            <person name="Hutchinson M.I."/>
            <person name="Powell A.J."/>
            <person name="Barry K."/>
            <person name="Miller A.N."/>
            <person name="Grigoriev I.V."/>
            <person name="Debuchy R."/>
            <person name="Gladieux P."/>
            <person name="Hiltunen Thoren M."/>
            <person name="Johannesson H."/>
        </authorList>
    </citation>
    <scope>NUCLEOTIDE SEQUENCE</scope>
    <source>
        <strain evidence="1">CBS 731.68</strain>
    </source>
</reference>
<comment type="caution">
    <text evidence="1">The sequence shown here is derived from an EMBL/GenBank/DDBJ whole genome shotgun (WGS) entry which is preliminary data.</text>
</comment>
<protein>
    <submittedName>
        <fullName evidence="1">Uncharacterized protein</fullName>
    </submittedName>
</protein>
<dbReference type="Pfam" id="PF12013">
    <property type="entry name" value="OrsD"/>
    <property type="match status" value="1"/>
</dbReference>
<evidence type="ECO:0000313" key="1">
    <source>
        <dbReference type="EMBL" id="KAK4117932.1"/>
    </source>
</evidence>
<keyword evidence="2" id="KW-1185">Reference proteome</keyword>
<name>A0AAN6TNU0_9PEZI</name>
<dbReference type="InterPro" id="IPR022698">
    <property type="entry name" value="OrsD"/>
</dbReference>
<evidence type="ECO:0000313" key="2">
    <source>
        <dbReference type="Proteomes" id="UP001302602"/>
    </source>
</evidence>
<accession>A0AAN6TNU0</accession>
<dbReference type="EMBL" id="MU853319">
    <property type="protein sequence ID" value="KAK4117932.1"/>
    <property type="molecule type" value="Genomic_DNA"/>
</dbReference>
<dbReference type="RefSeq" id="XP_062641705.1">
    <property type="nucleotide sequence ID" value="XM_062789763.1"/>
</dbReference>
<reference evidence="1" key="2">
    <citation type="submission" date="2023-05" db="EMBL/GenBank/DDBJ databases">
        <authorList>
            <consortium name="Lawrence Berkeley National Laboratory"/>
            <person name="Steindorff A."/>
            <person name="Hensen N."/>
            <person name="Bonometti L."/>
            <person name="Westerberg I."/>
            <person name="Brannstrom I.O."/>
            <person name="Guillou S."/>
            <person name="Cros-Aarteil S."/>
            <person name="Calhoun S."/>
            <person name="Haridas S."/>
            <person name="Kuo A."/>
            <person name="Mondo S."/>
            <person name="Pangilinan J."/>
            <person name="Riley R."/>
            <person name="Labutti K."/>
            <person name="Andreopoulos B."/>
            <person name="Lipzen A."/>
            <person name="Chen C."/>
            <person name="Yanf M."/>
            <person name="Daum C."/>
            <person name="Ng V."/>
            <person name="Clum A."/>
            <person name="Ohm R."/>
            <person name="Martin F."/>
            <person name="Silar P."/>
            <person name="Natvig D."/>
            <person name="Lalanne C."/>
            <person name="Gautier V."/>
            <person name="Ament-Velasquez S.L."/>
            <person name="Kruys A."/>
            <person name="Hutchinson M.I."/>
            <person name="Powell A.J."/>
            <person name="Barry K."/>
            <person name="Miller A.N."/>
            <person name="Grigoriev I.V."/>
            <person name="Debuchy R."/>
            <person name="Gladieux P."/>
            <person name="Thoren M.H."/>
            <person name="Johannesson H."/>
        </authorList>
    </citation>
    <scope>NUCLEOTIDE SEQUENCE</scope>
    <source>
        <strain evidence="1">CBS 731.68</strain>
    </source>
</reference>
<sequence length="146" mass="16444">MVMFNDIFTPLPALRTAVCHDHGSVATARSVASHVNLQHRHLAVQARRRIVEEALVLRDDGLLAADPNGVRFPDEVVPAIDGLPVWNDGKKCMECGYIRRTRNHIQQHCRSEHGWVNPRGRGRRGPASAEAISRNFKKISGFYFPR</sequence>